<dbReference type="Proteomes" id="UP000054032">
    <property type="component" value="Unassembled WGS sequence"/>
</dbReference>
<sequence>MTFVWNLINTFSFLCPSVPSPSYFAAAVLPKPRPSTRHIWSFPFLGPIHTENVPVKPGGQYQEPWRLGSIDVSGVAIKILTQSDGIYTLVDGIDFGYSIENKDKLKAWIHLTSVGGGYLHRNLTFHSCTSQYNSTDVVAHECDATDKVELVLCGITRTIPAKEVASLEQIQACHHPTDNDIETSNNLDYHGYFEQFPIDMAADECEEQLQNPQFTTPWLCNNHWLNPLTCNKLKTNNEPSVDGNPFYGDDSSVVVYEVLIITNPPVVHNCEARVIYPGRRTVHASPTPRATYTFPLKSREQRTSLCQVIEKYHPGVIPDCDEGVVKAHDRALYPEICDAKYKPLLLGCSCEQVTRKLRDMCPDIVSDIKMIRQGYNIERRECLYNFCKPAIPGIDCVHAAGMLRVMIESLGVSYTEVINEDLEGCPPTLVRALDGRPIICILRLCAALYAESECEVIQALLQHNVKAGSNQDLEFSIGDTTCGD</sequence>
<dbReference type="eggNOG" id="ENOG502R98T">
    <property type="taxonomic scope" value="Eukaryota"/>
</dbReference>
<dbReference type="HOGENOM" id="CLU_574914_0_0_1"/>
<proteinExistence type="predicted"/>
<dbReference type="EMBL" id="KI964018">
    <property type="protein sequence ID" value="EUC43818.1"/>
    <property type="molecule type" value="Genomic_DNA"/>
</dbReference>
<reference evidence="1 2" key="1">
    <citation type="journal article" date="2013" name="PLoS Genet.">
        <title>Comparative genome structure, secondary metabolite, and effector coding capacity across Cochliobolus pathogens.</title>
        <authorList>
            <person name="Condon B.J."/>
            <person name="Leng Y."/>
            <person name="Wu D."/>
            <person name="Bushley K.E."/>
            <person name="Ohm R.A."/>
            <person name="Otillar R."/>
            <person name="Martin J."/>
            <person name="Schackwitz W."/>
            <person name="Grimwood J."/>
            <person name="MohdZainudin N."/>
            <person name="Xue C."/>
            <person name="Wang R."/>
            <person name="Manning V.A."/>
            <person name="Dhillon B."/>
            <person name="Tu Z.J."/>
            <person name="Steffenson B.J."/>
            <person name="Salamov A."/>
            <person name="Sun H."/>
            <person name="Lowry S."/>
            <person name="LaButti K."/>
            <person name="Han J."/>
            <person name="Copeland A."/>
            <person name="Lindquist E."/>
            <person name="Barry K."/>
            <person name="Schmutz J."/>
            <person name="Baker S.E."/>
            <person name="Ciuffetti L.M."/>
            <person name="Grigoriev I.V."/>
            <person name="Zhong S."/>
            <person name="Turgeon B.G."/>
        </authorList>
    </citation>
    <scope>NUCLEOTIDE SEQUENCE [LARGE SCALE GENOMIC DNA]</scope>
    <source>
        <strain evidence="1 2">ATCC 44560</strain>
    </source>
</reference>
<gene>
    <name evidence="1" type="ORF">COCMIDRAFT_6762</name>
</gene>
<name>W6Z288_COCMI</name>
<accession>W6Z288</accession>
<dbReference type="RefSeq" id="XP_007689629.1">
    <property type="nucleotide sequence ID" value="XM_007691439.1"/>
</dbReference>
<evidence type="ECO:0000313" key="2">
    <source>
        <dbReference type="Proteomes" id="UP000054032"/>
    </source>
</evidence>
<protein>
    <submittedName>
        <fullName evidence="1">Uncharacterized protein</fullName>
    </submittedName>
</protein>
<dbReference type="GeneID" id="19125077"/>
<dbReference type="AlphaFoldDB" id="W6Z288"/>
<dbReference type="OrthoDB" id="3682664at2759"/>
<keyword evidence="2" id="KW-1185">Reference proteome</keyword>
<organism evidence="1 2">
    <name type="scientific">Bipolaris oryzae ATCC 44560</name>
    <dbReference type="NCBI Taxonomy" id="930090"/>
    <lineage>
        <taxon>Eukaryota</taxon>
        <taxon>Fungi</taxon>
        <taxon>Dikarya</taxon>
        <taxon>Ascomycota</taxon>
        <taxon>Pezizomycotina</taxon>
        <taxon>Dothideomycetes</taxon>
        <taxon>Pleosporomycetidae</taxon>
        <taxon>Pleosporales</taxon>
        <taxon>Pleosporineae</taxon>
        <taxon>Pleosporaceae</taxon>
        <taxon>Bipolaris</taxon>
    </lineage>
</organism>
<evidence type="ECO:0000313" key="1">
    <source>
        <dbReference type="EMBL" id="EUC43818.1"/>
    </source>
</evidence>
<dbReference type="KEGG" id="bor:COCMIDRAFT_6762"/>